<dbReference type="EMBL" id="JAUSWP010000020">
    <property type="protein sequence ID" value="MDQ0568166.1"/>
    <property type="molecule type" value="Genomic_DNA"/>
</dbReference>
<protein>
    <submittedName>
        <fullName evidence="1">Uncharacterized protein</fullName>
    </submittedName>
</protein>
<gene>
    <name evidence="1" type="ORF">J2Z63_000821</name>
</gene>
<sequence length="25" mass="2755">SGILNKMIPYQLYVLDPKHIIGKGG</sequence>
<evidence type="ECO:0000313" key="1">
    <source>
        <dbReference type="EMBL" id="MDQ0568166.1"/>
    </source>
</evidence>
<dbReference type="Proteomes" id="UP001236620">
    <property type="component" value="Unassembled WGS sequence"/>
</dbReference>
<proteinExistence type="predicted"/>
<accession>A0ABU0NFD9</accession>
<organism evidence="1 2">
    <name type="scientific">Mycoplasma yeatsii</name>
    <dbReference type="NCBI Taxonomy" id="51365"/>
    <lineage>
        <taxon>Bacteria</taxon>
        <taxon>Bacillati</taxon>
        <taxon>Mycoplasmatota</taxon>
        <taxon>Mollicutes</taxon>
        <taxon>Mycoplasmataceae</taxon>
        <taxon>Mycoplasma</taxon>
    </lineage>
</organism>
<keyword evidence="2" id="KW-1185">Reference proteome</keyword>
<comment type="caution">
    <text evidence="1">The sequence shown here is derived from an EMBL/GenBank/DDBJ whole genome shotgun (WGS) entry which is preliminary data.</text>
</comment>
<evidence type="ECO:0000313" key="2">
    <source>
        <dbReference type="Proteomes" id="UP001236620"/>
    </source>
</evidence>
<feature type="non-terminal residue" evidence="1">
    <location>
        <position position="1"/>
    </location>
</feature>
<reference evidence="1" key="1">
    <citation type="submission" date="2023-07" db="EMBL/GenBank/DDBJ databases">
        <title>Genomic Encyclopedia of Type Strains, Phase IV (KMG-IV): sequencing the most valuable type-strain genomes for metagenomic binning, comparative biology and taxonomic classification.</title>
        <authorList>
            <person name="Goeker M."/>
        </authorList>
    </citation>
    <scope>NUCLEOTIDE SEQUENCE [LARGE SCALE GENOMIC DNA]</scope>
    <source>
        <strain evidence="1">DSM 22019</strain>
    </source>
</reference>
<name>A0ABU0NFD9_9MOLU</name>